<dbReference type="Proteomes" id="UP001153954">
    <property type="component" value="Unassembled WGS sequence"/>
</dbReference>
<proteinExistence type="predicted"/>
<evidence type="ECO:0000313" key="2">
    <source>
        <dbReference type="Proteomes" id="UP001153954"/>
    </source>
</evidence>
<gene>
    <name evidence="1" type="ORF">EEDITHA_LOCUS2033</name>
</gene>
<dbReference type="AlphaFoldDB" id="A0AAU9TEP5"/>
<comment type="caution">
    <text evidence="1">The sequence shown here is derived from an EMBL/GenBank/DDBJ whole genome shotgun (WGS) entry which is preliminary data.</text>
</comment>
<name>A0AAU9TEP5_EUPED</name>
<organism evidence="1 2">
    <name type="scientific">Euphydryas editha</name>
    <name type="common">Edith's checkerspot</name>
    <dbReference type="NCBI Taxonomy" id="104508"/>
    <lineage>
        <taxon>Eukaryota</taxon>
        <taxon>Metazoa</taxon>
        <taxon>Ecdysozoa</taxon>
        <taxon>Arthropoda</taxon>
        <taxon>Hexapoda</taxon>
        <taxon>Insecta</taxon>
        <taxon>Pterygota</taxon>
        <taxon>Neoptera</taxon>
        <taxon>Endopterygota</taxon>
        <taxon>Lepidoptera</taxon>
        <taxon>Glossata</taxon>
        <taxon>Ditrysia</taxon>
        <taxon>Papilionoidea</taxon>
        <taxon>Nymphalidae</taxon>
        <taxon>Nymphalinae</taxon>
        <taxon>Euphydryas</taxon>
    </lineage>
</organism>
<protein>
    <submittedName>
        <fullName evidence="1">Uncharacterized protein</fullName>
    </submittedName>
</protein>
<reference evidence="1" key="1">
    <citation type="submission" date="2022-03" db="EMBL/GenBank/DDBJ databases">
        <authorList>
            <person name="Tunstrom K."/>
        </authorList>
    </citation>
    <scope>NUCLEOTIDE SEQUENCE</scope>
</reference>
<sequence>MCALDLVRRRVVRRRLAGGAASLVKHRSAHSTDARLGDYALRNTPRHKQHDVLASAPDGRSHRLPTCARHITYCAHALSKTLTRDLTSETLGTLLFGRTVSFVKKFLPSGMPRPRLPTANGGRSA</sequence>
<keyword evidence="2" id="KW-1185">Reference proteome</keyword>
<dbReference type="EMBL" id="CAKOGL010000004">
    <property type="protein sequence ID" value="CAH2085576.1"/>
    <property type="molecule type" value="Genomic_DNA"/>
</dbReference>
<accession>A0AAU9TEP5</accession>
<evidence type="ECO:0000313" key="1">
    <source>
        <dbReference type="EMBL" id="CAH2085576.1"/>
    </source>
</evidence>